<keyword evidence="8 11" id="KW-0175">Coiled coil</keyword>
<evidence type="ECO:0000256" key="1">
    <source>
        <dbReference type="ARBA" id="ARBA00004496"/>
    </source>
</evidence>
<dbReference type="SUPFAM" id="SSF46589">
    <property type="entry name" value="tRNA-binding arm"/>
    <property type="match status" value="1"/>
</dbReference>
<dbReference type="PANTHER" id="PTHR11946:SF93">
    <property type="entry name" value="VALINE--TRNA LIGASE, CHLOROPLASTIC_MITOCHONDRIAL 2"/>
    <property type="match status" value="1"/>
</dbReference>
<dbReference type="PRINTS" id="PR00986">
    <property type="entry name" value="TRNASYNTHVAL"/>
</dbReference>
<dbReference type="InterPro" id="IPR010978">
    <property type="entry name" value="tRNA-bd_arm"/>
</dbReference>
<dbReference type="HAMAP" id="MF_02004">
    <property type="entry name" value="Val_tRNA_synth_type1"/>
    <property type="match status" value="1"/>
</dbReference>
<dbReference type="GO" id="GO:0006438">
    <property type="term" value="P:valyl-tRNA aminoacylation"/>
    <property type="evidence" value="ECO:0007669"/>
    <property type="project" value="UniProtKB-UniRule"/>
</dbReference>
<keyword evidence="3 11" id="KW-0963">Cytoplasm</keyword>
<evidence type="ECO:0000313" key="15">
    <source>
        <dbReference type="EMBL" id="QIN83121.1"/>
    </source>
</evidence>
<feature type="domain" description="Aminoacyl-tRNA synthetase class Ia" evidence="12">
    <location>
        <begin position="19"/>
        <end position="437"/>
    </location>
</feature>
<dbReference type="EC" id="6.1.1.9" evidence="11"/>
<keyword evidence="6 11" id="KW-0067">ATP-binding</keyword>
<evidence type="ECO:0000256" key="2">
    <source>
        <dbReference type="ARBA" id="ARBA00011245"/>
    </source>
</evidence>
<dbReference type="GO" id="GO:0005829">
    <property type="term" value="C:cytosol"/>
    <property type="evidence" value="ECO:0007669"/>
    <property type="project" value="TreeGrafter"/>
</dbReference>
<comment type="similarity">
    <text evidence="11">Belongs to the class-I aminoacyl-tRNA synthetase family. ValS type 1 subfamily.</text>
</comment>
<dbReference type="Gene3D" id="3.90.740.10">
    <property type="entry name" value="Valyl/Leucyl/Isoleucyl-tRNA synthetase, editing domain"/>
    <property type="match status" value="1"/>
</dbReference>
<feature type="short sequence motif" description="'KMSKS' region" evidence="11">
    <location>
        <begin position="526"/>
        <end position="530"/>
    </location>
</feature>
<protein>
    <recommendedName>
        <fullName evidence="11">Valine--tRNA ligase</fullName>
        <ecNumber evidence="11">6.1.1.9</ecNumber>
    </recommendedName>
    <alternativeName>
        <fullName evidence="11">Valyl-tRNA synthetase</fullName>
        <shortName evidence="11">ValRS</shortName>
    </alternativeName>
</protein>
<dbReference type="InterPro" id="IPR033705">
    <property type="entry name" value="Anticodon_Ia_Val"/>
</dbReference>
<evidence type="ECO:0000259" key="12">
    <source>
        <dbReference type="Pfam" id="PF00133"/>
    </source>
</evidence>
<dbReference type="Pfam" id="PF10458">
    <property type="entry name" value="Val_tRNA-synt_C"/>
    <property type="match status" value="1"/>
</dbReference>
<evidence type="ECO:0000256" key="4">
    <source>
        <dbReference type="ARBA" id="ARBA00022598"/>
    </source>
</evidence>
<dbReference type="PANTHER" id="PTHR11946">
    <property type="entry name" value="VALYL-TRNA SYNTHETASES"/>
    <property type="match status" value="1"/>
</dbReference>
<keyword evidence="5 11" id="KW-0547">Nucleotide-binding</keyword>
<dbReference type="SUPFAM" id="SSF52374">
    <property type="entry name" value="Nucleotidylyl transferase"/>
    <property type="match status" value="1"/>
</dbReference>
<evidence type="ECO:0000256" key="10">
    <source>
        <dbReference type="ARBA" id="ARBA00047552"/>
    </source>
</evidence>
<dbReference type="NCBIfam" id="TIGR00422">
    <property type="entry name" value="valS"/>
    <property type="match status" value="1"/>
</dbReference>
<dbReference type="GO" id="GO:0002161">
    <property type="term" value="F:aminoacyl-tRNA deacylase activity"/>
    <property type="evidence" value="ECO:0007669"/>
    <property type="project" value="InterPro"/>
</dbReference>
<dbReference type="KEGG" id="rub:GBA63_11040"/>
<dbReference type="InterPro" id="IPR037118">
    <property type="entry name" value="Val-tRNA_synth_C_sf"/>
</dbReference>
<dbReference type="InterPro" id="IPR019499">
    <property type="entry name" value="Val-tRNA_synth_tRNA-bd"/>
</dbReference>
<evidence type="ECO:0000256" key="7">
    <source>
        <dbReference type="ARBA" id="ARBA00022917"/>
    </source>
</evidence>
<dbReference type="CDD" id="cd00817">
    <property type="entry name" value="ValRS_core"/>
    <property type="match status" value="1"/>
</dbReference>
<dbReference type="InterPro" id="IPR002303">
    <property type="entry name" value="Valyl-tRNA_ligase"/>
</dbReference>
<evidence type="ECO:0000259" key="14">
    <source>
        <dbReference type="Pfam" id="PF10458"/>
    </source>
</evidence>
<dbReference type="InterPro" id="IPR009008">
    <property type="entry name" value="Val/Leu/Ile-tRNA-synth_edit"/>
</dbReference>
<keyword evidence="7 11" id="KW-0648">Protein biosynthesis</keyword>
<dbReference type="Proteomes" id="UP000501452">
    <property type="component" value="Chromosome"/>
</dbReference>
<dbReference type="InterPro" id="IPR001412">
    <property type="entry name" value="aa-tRNA-synth_I_CS"/>
</dbReference>
<dbReference type="RefSeq" id="WP_166176105.1">
    <property type="nucleotide sequence ID" value="NZ_CP045119.1"/>
</dbReference>
<dbReference type="CDD" id="cd07962">
    <property type="entry name" value="Anticodon_Ia_Val"/>
    <property type="match status" value="1"/>
</dbReference>
<dbReference type="EMBL" id="CP045119">
    <property type="protein sequence ID" value="QIN83121.1"/>
    <property type="molecule type" value="Genomic_DNA"/>
</dbReference>
<comment type="domain">
    <text evidence="11">The C-terminal coiled-coil domain is crucial for aminoacylation activity.</text>
</comment>
<gene>
    <name evidence="11" type="primary">valS</name>
    <name evidence="15" type="ORF">GBA63_11040</name>
</gene>
<feature type="domain" description="Methionyl/Valyl/Leucyl/Isoleucyl-tRNA synthetase anticodon-binding" evidence="13">
    <location>
        <begin position="602"/>
        <end position="737"/>
    </location>
</feature>
<feature type="binding site" evidence="11">
    <location>
        <position position="529"/>
    </location>
    <ligand>
        <name>ATP</name>
        <dbReference type="ChEBI" id="CHEBI:30616"/>
    </ligand>
</feature>
<evidence type="ECO:0000256" key="11">
    <source>
        <dbReference type="HAMAP-Rule" id="MF_02004"/>
    </source>
</evidence>
<evidence type="ECO:0000256" key="6">
    <source>
        <dbReference type="ARBA" id="ARBA00022840"/>
    </source>
</evidence>
<reference evidence="15 16" key="1">
    <citation type="submission" date="2019-10" db="EMBL/GenBank/DDBJ databases">
        <title>Rubrobacter sp nov SCSIO 52090 isolated from a deep-sea sediment in the South China Sea.</title>
        <authorList>
            <person name="Chen R.W."/>
        </authorList>
    </citation>
    <scope>NUCLEOTIDE SEQUENCE [LARGE SCALE GENOMIC DNA]</scope>
    <source>
        <strain evidence="15 16">SCSIO 52909</strain>
    </source>
</reference>
<evidence type="ECO:0000259" key="13">
    <source>
        <dbReference type="Pfam" id="PF08264"/>
    </source>
</evidence>
<comment type="domain">
    <text evidence="11">ValRS has two distinct active sites: one for aminoacylation and one for editing. The misactivated threonine is translocated from the active site to the editing site.</text>
</comment>
<dbReference type="GO" id="GO:0005524">
    <property type="term" value="F:ATP binding"/>
    <property type="evidence" value="ECO:0007669"/>
    <property type="project" value="UniProtKB-UniRule"/>
</dbReference>
<evidence type="ECO:0000313" key="16">
    <source>
        <dbReference type="Proteomes" id="UP000501452"/>
    </source>
</evidence>
<comment type="subunit">
    <text evidence="2 11">Monomer.</text>
</comment>
<keyword evidence="4 11" id="KW-0436">Ligase</keyword>
<comment type="subcellular location">
    <subcellularLocation>
        <location evidence="1 11">Cytoplasm</location>
    </subcellularLocation>
</comment>
<sequence>MSQTGIPKTYDHRAVEARLYEEWERTGAFEADPNPDKPAYCIVMPPPNVTGALHMGHALNGSIQDTLARRARMKGYEALWLPGVDHASIALQNVLERKILREEGKTKWEVGREEFIERCREFAEEARGTMLGQLRRLGASADWRRLRYTMDEKYVDSVLTAFIELYNDGSIYRGTRIVNWCPRDRSAISDLEVNYEDTDGRLYGLRYPFSDGRGPGPDGNDFVQVFSTRPETMLGDVALVVNPEDERYKALVGRRVTVPFVGREIEVFADDHVEPEFGTGILKVTPAHDPNDYEIGQRLGLEAVNVLNPDGTINENGADFAGTDRFEARKAVVERLGEMGLLGEVKDYRHRVGHCDRCGAVIEPWLSEQWWVAMEELAKPAIEALKKGEITVYPDSWRRETIRWLENIHDWNVSRQLWWGHRIPVWYGPDGETVASKESPGEGWEQDPDILDTWFSSGLWPFATLGWPEENEDLEYFYPTSLLSTAREIMYLWVARMIMMGLRFRGEVPFEKVNVHSIVLAEDGTKMSKSKGNTINPLDLFEEYGTDAVRFGLLYQSSTQDFAYSYERAAMGRAFVTKLWNATRFILNYPEPDGDGEMSVSDRWILSEFNRTAREYDGLLEECEFSEAMRLIYGFAWNQFADWYIEIAKASPSPATPRVLREVFVGTLKLLHPVMPFATEEMAGIMGEEGPLARREFPTYDSSLEDAEADALLGRTKRAVSAVRSFRAESRVDGRLEGRVSGEVDRAVFGSLTGVGLVDEIRSDATATLPAGDAVVELALSEELRRGEIERLRKEISRVEGEVKRAEGKLSNEKFVERAPAAVVSAEREKLQTNTRMLETLNVRLEGYL</sequence>
<evidence type="ECO:0000256" key="8">
    <source>
        <dbReference type="ARBA" id="ARBA00023054"/>
    </source>
</evidence>
<feature type="short sequence motif" description="'HIGH' region" evidence="11">
    <location>
        <begin position="47"/>
        <end position="57"/>
    </location>
</feature>
<organism evidence="15 16">
    <name type="scientific">Rubrobacter tropicus</name>
    <dbReference type="NCBI Taxonomy" id="2653851"/>
    <lineage>
        <taxon>Bacteria</taxon>
        <taxon>Bacillati</taxon>
        <taxon>Actinomycetota</taxon>
        <taxon>Rubrobacteria</taxon>
        <taxon>Rubrobacterales</taxon>
        <taxon>Rubrobacteraceae</taxon>
        <taxon>Rubrobacter</taxon>
    </lineage>
</organism>
<dbReference type="Gene3D" id="1.10.287.380">
    <property type="entry name" value="Valyl-tRNA synthetase, C-terminal domain"/>
    <property type="match status" value="1"/>
</dbReference>
<dbReference type="SUPFAM" id="SSF47323">
    <property type="entry name" value="Anticodon-binding domain of a subclass of class I aminoacyl-tRNA synthetases"/>
    <property type="match status" value="1"/>
</dbReference>
<comment type="catalytic activity">
    <reaction evidence="10 11">
        <text>tRNA(Val) + L-valine + ATP = L-valyl-tRNA(Val) + AMP + diphosphate</text>
        <dbReference type="Rhea" id="RHEA:10704"/>
        <dbReference type="Rhea" id="RHEA-COMP:9672"/>
        <dbReference type="Rhea" id="RHEA-COMP:9708"/>
        <dbReference type="ChEBI" id="CHEBI:30616"/>
        <dbReference type="ChEBI" id="CHEBI:33019"/>
        <dbReference type="ChEBI" id="CHEBI:57762"/>
        <dbReference type="ChEBI" id="CHEBI:78442"/>
        <dbReference type="ChEBI" id="CHEBI:78537"/>
        <dbReference type="ChEBI" id="CHEBI:456215"/>
        <dbReference type="EC" id="6.1.1.9"/>
    </reaction>
</comment>
<dbReference type="InterPro" id="IPR013155">
    <property type="entry name" value="M/V/L/I-tRNA-synth_anticd-bd"/>
</dbReference>
<dbReference type="NCBIfam" id="NF004349">
    <property type="entry name" value="PRK05729.1"/>
    <property type="match status" value="1"/>
</dbReference>
<keyword evidence="9 11" id="KW-0030">Aminoacyl-tRNA synthetase</keyword>
<dbReference type="Gene3D" id="1.10.730.10">
    <property type="entry name" value="Isoleucyl-tRNA Synthetase, Domain 1"/>
    <property type="match status" value="1"/>
</dbReference>
<keyword evidence="16" id="KW-1185">Reference proteome</keyword>
<feature type="domain" description="Aminoacyl-tRNA synthetase class Ia" evidence="12">
    <location>
        <begin position="442"/>
        <end position="563"/>
    </location>
</feature>
<dbReference type="FunFam" id="3.40.50.620:FF:000032">
    <property type="entry name" value="Valine--tRNA ligase"/>
    <property type="match status" value="1"/>
</dbReference>
<evidence type="ECO:0000256" key="5">
    <source>
        <dbReference type="ARBA" id="ARBA00022741"/>
    </source>
</evidence>
<accession>A0A6G8Q9G2</accession>
<dbReference type="InterPro" id="IPR009080">
    <property type="entry name" value="tRNAsynth_Ia_anticodon-bd"/>
</dbReference>
<feature type="domain" description="Valyl-tRNA synthetase tRNA-binding arm" evidence="14">
    <location>
        <begin position="788"/>
        <end position="846"/>
    </location>
</feature>
<dbReference type="Gene3D" id="3.40.50.620">
    <property type="entry name" value="HUPs"/>
    <property type="match status" value="3"/>
</dbReference>
<evidence type="ECO:0000256" key="3">
    <source>
        <dbReference type="ARBA" id="ARBA00022490"/>
    </source>
</evidence>
<evidence type="ECO:0000256" key="9">
    <source>
        <dbReference type="ARBA" id="ARBA00023146"/>
    </source>
</evidence>
<dbReference type="GO" id="GO:0004832">
    <property type="term" value="F:valine-tRNA ligase activity"/>
    <property type="evidence" value="ECO:0007669"/>
    <property type="project" value="UniProtKB-UniRule"/>
</dbReference>
<dbReference type="InterPro" id="IPR002300">
    <property type="entry name" value="aa-tRNA-synth_Ia"/>
</dbReference>
<dbReference type="InterPro" id="IPR014729">
    <property type="entry name" value="Rossmann-like_a/b/a_fold"/>
</dbReference>
<proteinExistence type="inferred from homology"/>
<dbReference type="AlphaFoldDB" id="A0A6G8Q9G2"/>
<dbReference type="Pfam" id="PF00133">
    <property type="entry name" value="tRNA-synt_1"/>
    <property type="match status" value="2"/>
</dbReference>
<comment type="function">
    <text evidence="11">Catalyzes the attachment of valine to tRNA(Val). As ValRS can inadvertently accommodate and process structurally similar amino acids such as threonine, to avoid such errors, it has a 'posttransfer' editing activity that hydrolyzes mischarged Thr-tRNA(Val) in a tRNA-dependent manner.</text>
</comment>
<dbReference type="Pfam" id="PF08264">
    <property type="entry name" value="Anticodon_1"/>
    <property type="match status" value="1"/>
</dbReference>
<dbReference type="PROSITE" id="PS00178">
    <property type="entry name" value="AA_TRNA_LIGASE_I"/>
    <property type="match status" value="1"/>
</dbReference>
<dbReference type="SUPFAM" id="SSF50677">
    <property type="entry name" value="ValRS/IleRS/LeuRS editing domain"/>
    <property type="match status" value="1"/>
</dbReference>
<name>A0A6G8Q9G2_9ACTN</name>